<dbReference type="SUPFAM" id="SSF55920">
    <property type="entry name" value="Creatinase/aminopeptidase"/>
    <property type="match status" value="1"/>
</dbReference>
<reference evidence="3" key="1">
    <citation type="submission" date="2008-06" db="EMBL/GenBank/DDBJ databases">
        <authorList>
            <person name="Lorenzi H."/>
            <person name="Inman J."/>
            <person name="Miller J."/>
            <person name="Schobel S."/>
            <person name="Amedeo P."/>
            <person name="Caler E.V."/>
            <person name="da Silva J."/>
        </authorList>
    </citation>
    <scope>NUCLEOTIDE SEQUENCE [LARGE SCALE GENOMIC DNA]</scope>
    <source>
        <strain evidence="3">RN66</strain>
    </source>
</reference>
<dbReference type="InterPro" id="IPR047113">
    <property type="entry name" value="PA2G4/ARX1"/>
</dbReference>
<keyword evidence="3" id="KW-0031">Aminopeptidase</keyword>
<dbReference type="EMBL" id="DS989732">
    <property type="protein sequence ID" value="EEA07238.1"/>
    <property type="molecule type" value="Genomic_DNA"/>
</dbReference>
<dbReference type="Gene3D" id="1.10.10.10">
    <property type="entry name" value="Winged helix-like DNA-binding domain superfamily/Winged helix DNA-binding domain"/>
    <property type="match status" value="1"/>
</dbReference>
<dbReference type="Proteomes" id="UP000001460">
    <property type="component" value="Unassembled WGS sequence"/>
</dbReference>
<dbReference type="InterPro" id="IPR004545">
    <property type="entry name" value="PA2G4"/>
</dbReference>
<dbReference type="Gene3D" id="3.90.230.10">
    <property type="entry name" value="Creatinase/methionine aminopeptidase superfamily"/>
    <property type="match status" value="1"/>
</dbReference>
<dbReference type="STRING" id="441375.B6AG97"/>
<comment type="similarity">
    <text evidence="1">Belongs to the peptidase M24 family.</text>
</comment>
<dbReference type="FunFam" id="1.10.10.10:FF:000029">
    <property type="entry name" value="Proliferation-associated 2G4, a"/>
    <property type="match status" value="1"/>
</dbReference>
<dbReference type="SUPFAM" id="SSF46785">
    <property type="entry name" value="Winged helix' DNA-binding domain"/>
    <property type="match status" value="1"/>
</dbReference>
<feature type="domain" description="Peptidase M24" evidence="2">
    <location>
        <begin position="33"/>
        <end position="202"/>
    </location>
</feature>
<gene>
    <name evidence="3" type="ORF">CMU_001090</name>
</gene>
<dbReference type="eggNOG" id="KOG2776">
    <property type="taxonomic scope" value="Eukaryota"/>
</dbReference>
<accession>B6AG97</accession>
<organism evidence="3 4">
    <name type="scientific">Cryptosporidium muris (strain RN66)</name>
    <dbReference type="NCBI Taxonomy" id="441375"/>
    <lineage>
        <taxon>Eukaryota</taxon>
        <taxon>Sar</taxon>
        <taxon>Alveolata</taxon>
        <taxon>Apicomplexa</taxon>
        <taxon>Conoidasida</taxon>
        <taxon>Coccidia</taxon>
        <taxon>Eucoccidiorida</taxon>
        <taxon>Eimeriorina</taxon>
        <taxon>Cryptosporidiidae</taxon>
        <taxon>Cryptosporidium</taxon>
    </lineage>
</organism>
<dbReference type="VEuPathDB" id="CryptoDB:CMU_001090"/>
<dbReference type="CDD" id="cd01089">
    <property type="entry name" value="PA2G4-like"/>
    <property type="match status" value="1"/>
</dbReference>
<dbReference type="InterPro" id="IPR000994">
    <property type="entry name" value="Pept_M24"/>
</dbReference>
<dbReference type="NCBIfam" id="TIGR00495">
    <property type="entry name" value="crvDNA_42K"/>
    <property type="match status" value="1"/>
</dbReference>
<sequence length="383" mass="42444">MSKSQGEVGNLSEEEISGGLSCPDVITKYHTGAEILNSTLQHIIQECKPEADISLLCKTGDMLIEEKTSNVYNKKENGKRIDKGIAFPTCISVNEICGNYSPIEGESMKLKSGDLVKIDMGVHIDGYICVVTHTIVIDTDKITGKKADVLKAAHVALEAAIRTMKPGNTNTQVTSVMNSVVKEFGCSMIQGVLSHQLKQHIIDGNKVIISHETLDEKVDEFEFEVNEVYGLDVIVSSGDGKTRESDYRTTVYKRAIETNYNLKSPIPRQFLAEVNRRFPTLPFSLNMISDQKVARLGILECLRHNLLYPYPVIVERSGGFVAAFKCTILILSSGVKRITGLPFSQESICETEYKVINEDLRALLATSLSLKKKKKKPKQPSQE</sequence>
<dbReference type="InterPro" id="IPR036388">
    <property type="entry name" value="WH-like_DNA-bd_sf"/>
</dbReference>
<dbReference type="PANTHER" id="PTHR10804">
    <property type="entry name" value="PROTEASE FAMILY M24 METHIONYL AMINOPEPTIDASE, AMINOPEPTIDASE P"/>
    <property type="match status" value="1"/>
</dbReference>
<dbReference type="InterPro" id="IPR036005">
    <property type="entry name" value="Creatinase/aminopeptidase-like"/>
</dbReference>
<proteinExistence type="inferred from homology"/>
<evidence type="ECO:0000259" key="2">
    <source>
        <dbReference type="Pfam" id="PF00557"/>
    </source>
</evidence>
<evidence type="ECO:0000256" key="1">
    <source>
        <dbReference type="ARBA" id="ARBA00007319"/>
    </source>
</evidence>
<dbReference type="InterPro" id="IPR036390">
    <property type="entry name" value="WH_DNA-bd_sf"/>
</dbReference>
<dbReference type="Pfam" id="PF00557">
    <property type="entry name" value="Peptidase_M24"/>
    <property type="match status" value="1"/>
</dbReference>
<dbReference type="OrthoDB" id="5876363at2759"/>
<name>B6AG97_CRYMR</name>
<keyword evidence="3" id="KW-0645">Protease</keyword>
<dbReference type="GeneID" id="6996784"/>
<evidence type="ECO:0000313" key="3">
    <source>
        <dbReference type="EMBL" id="EEA07238.1"/>
    </source>
</evidence>
<protein>
    <submittedName>
        <fullName evidence="3">Proliferation-associated protein 2G4, putative</fullName>
        <ecNumber evidence="3">3.4.11.18</ecNumber>
    </submittedName>
</protein>
<keyword evidence="4" id="KW-1185">Reference proteome</keyword>
<keyword evidence="3" id="KW-0378">Hydrolase</keyword>
<dbReference type="RefSeq" id="XP_002141587.1">
    <property type="nucleotide sequence ID" value="XM_002141551.1"/>
</dbReference>
<dbReference type="AlphaFoldDB" id="B6AG97"/>
<evidence type="ECO:0000313" key="4">
    <source>
        <dbReference type="Proteomes" id="UP000001460"/>
    </source>
</evidence>
<dbReference type="PANTHER" id="PTHR10804:SF11">
    <property type="entry name" value="PROLIFERATION-ASSOCIATED PROTEIN 2G4"/>
    <property type="match status" value="1"/>
</dbReference>
<dbReference type="GO" id="GO:0004239">
    <property type="term" value="F:initiator methionyl aminopeptidase activity"/>
    <property type="evidence" value="ECO:0007669"/>
    <property type="project" value="UniProtKB-EC"/>
</dbReference>
<dbReference type="EC" id="3.4.11.18" evidence="3"/>
<dbReference type="OMA" id="SRMFYSE"/>